<sequence>MLKQRHTPVENI</sequence>
<name>A0A0A9CN31_ARUDO</name>
<protein>
    <submittedName>
        <fullName evidence="1">Uncharacterized protein</fullName>
    </submittedName>
</protein>
<dbReference type="EMBL" id="GBRH01224973">
    <property type="protein sequence ID" value="JAD72922.1"/>
    <property type="molecule type" value="Transcribed_RNA"/>
</dbReference>
<evidence type="ECO:0000313" key="1">
    <source>
        <dbReference type="EMBL" id="JAD72922.1"/>
    </source>
</evidence>
<accession>A0A0A9CN31</accession>
<proteinExistence type="predicted"/>
<reference evidence="1" key="2">
    <citation type="journal article" date="2015" name="Data Brief">
        <title>Shoot transcriptome of the giant reed, Arundo donax.</title>
        <authorList>
            <person name="Barrero R.A."/>
            <person name="Guerrero F.D."/>
            <person name="Moolhuijzen P."/>
            <person name="Goolsby J.A."/>
            <person name="Tidwell J."/>
            <person name="Bellgard S.E."/>
            <person name="Bellgard M.I."/>
        </authorList>
    </citation>
    <scope>NUCLEOTIDE SEQUENCE</scope>
    <source>
        <tissue evidence="1">Shoot tissue taken approximately 20 cm above the soil surface</tissue>
    </source>
</reference>
<reference evidence="1" key="1">
    <citation type="submission" date="2014-09" db="EMBL/GenBank/DDBJ databases">
        <authorList>
            <person name="Magalhaes I.L.F."/>
            <person name="Oliveira U."/>
            <person name="Santos F.R."/>
            <person name="Vidigal T.H.D.A."/>
            <person name="Brescovit A.D."/>
            <person name="Santos A.J."/>
        </authorList>
    </citation>
    <scope>NUCLEOTIDE SEQUENCE</scope>
    <source>
        <tissue evidence="1">Shoot tissue taken approximately 20 cm above the soil surface</tissue>
    </source>
</reference>
<organism evidence="1">
    <name type="scientific">Arundo donax</name>
    <name type="common">Giant reed</name>
    <name type="synonym">Donax arundinaceus</name>
    <dbReference type="NCBI Taxonomy" id="35708"/>
    <lineage>
        <taxon>Eukaryota</taxon>
        <taxon>Viridiplantae</taxon>
        <taxon>Streptophyta</taxon>
        <taxon>Embryophyta</taxon>
        <taxon>Tracheophyta</taxon>
        <taxon>Spermatophyta</taxon>
        <taxon>Magnoliopsida</taxon>
        <taxon>Liliopsida</taxon>
        <taxon>Poales</taxon>
        <taxon>Poaceae</taxon>
        <taxon>PACMAD clade</taxon>
        <taxon>Arundinoideae</taxon>
        <taxon>Arundineae</taxon>
        <taxon>Arundo</taxon>
    </lineage>
</organism>